<evidence type="ECO:0000256" key="1">
    <source>
        <dbReference type="ARBA" id="ARBA00023015"/>
    </source>
</evidence>
<dbReference type="InterPro" id="IPR036390">
    <property type="entry name" value="WH_DNA-bd_sf"/>
</dbReference>
<keyword evidence="2" id="KW-0238">DNA-binding</keyword>
<dbReference type="InterPro" id="IPR011991">
    <property type="entry name" value="ArsR-like_HTH"/>
</dbReference>
<evidence type="ECO:0000313" key="7">
    <source>
        <dbReference type="Proteomes" id="UP001056035"/>
    </source>
</evidence>
<protein>
    <submittedName>
        <fullName evidence="6">Metalloregulator ArsR/SmtB family transcription factor</fullName>
    </submittedName>
</protein>
<dbReference type="Proteomes" id="UP001056035">
    <property type="component" value="Chromosome"/>
</dbReference>
<keyword evidence="1" id="KW-0805">Transcription regulation</keyword>
<name>A0ABY5E1S3_9ACTN</name>
<evidence type="ECO:0000313" key="6">
    <source>
        <dbReference type="EMBL" id="UTI67112.1"/>
    </source>
</evidence>
<accession>A0ABY5E1S3</accession>
<evidence type="ECO:0000256" key="4">
    <source>
        <dbReference type="SAM" id="MobiDB-lite"/>
    </source>
</evidence>
<dbReference type="CDD" id="cd00090">
    <property type="entry name" value="HTH_ARSR"/>
    <property type="match status" value="1"/>
</dbReference>
<reference evidence="6 7" key="1">
    <citation type="submission" date="2022-06" db="EMBL/GenBank/DDBJ databases">
        <title>Paraconexibacter antarcticus.</title>
        <authorList>
            <person name="Kim C.S."/>
        </authorList>
    </citation>
    <scope>NUCLEOTIDE SEQUENCE [LARGE SCALE GENOMIC DNA]</scope>
    <source>
        <strain evidence="6 7">02-257</strain>
    </source>
</reference>
<gene>
    <name evidence="6" type="ORF">NBH00_23800</name>
</gene>
<dbReference type="Pfam" id="PF01022">
    <property type="entry name" value="HTH_5"/>
    <property type="match status" value="1"/>
</dbReference>
<feature type="domain" description="HTH arsR-type" evidence="5">
    <location>
        <begin position="25"/>
        <end position="119"/>
    </location>
</feature>
<dbReference type="PANTHER" id="PTHR43132:SF6">
    <property type="entry name" value="HTH-TYPE TRANSCRIPTIONAL REPRESSOR CZRA"/>
    <property type="match status" value="1"/>
</dbReference>
<proteinExistence type="predicted"/>
<dbReference type="NCBIfam" id="NF033788">
    <property type="entry name" value="HTH_metalloreg"/>
    <property type="match status" value="1"/>
</dbReference>
<dbReference type="SUPFAM" id="SSF46785">
    <property type="entry name" value="Winged helix' DNA-binding domain"/>
    <property type="match status" value="1"/>
</dbReference>
<keyword evidence="3" id="KW-0804">Transcription</keyword>
<evidence type="ECO:0000256" key="3">
    <source>
        <dbReference type="ARBA" id="ARBA00023163"/>
    </source>
</evidence>
<evidence type="ECO:0000256" key="2">
    <source>
        <dbReference type="ARBA" id="ARBA00023125"/>
    </source>
</evidence>
<dbReference type="PANTHER" id="PTHR43132">
    <property type="entry name" value="ARSENICAL RESISTANCE OPERON REPRESSOR ARSR-RELATED"/>
    <property type="match status" value="1"/>
</dbReference>
<evidence type="ECO:0000259" key="5">
    <source>
        <dbReference type="PROSITE" id="PS50987"/>
    </source>
</evidence>
<keyword evidence="7" id="KW-1185">Reference proteome</keyword>
<dbReference type="EMBL" id="CP098502">
    <property type="protein sequence ID" value="UTI67112.1"/>
    <property type="molecule type" value="Genomic_DNA"/>
</dbReference>
<dbReference type="InterPro" id="IPR051011">
    <property type="entry name" value="Metal_resp_trans_reg"/>
</dbReference>
<dbReference type="InterPro" id="IPR001845">
    <property type="entry name" value="HTH_ArsR_DNA-bd_dom"/>
</dbReference>
<feature type="region of interest" description="Disordered" evidence="4">
    <location>
        <begin position="1"/>
        <end position="28"/>
    </location>
</feature>
<dbReference type="InterPro" id="IPR036388">
    <property type="entry name" value="WH-like_DNA-bd_sf"/>
</dbReference>
<sequence>MGSRPWHTHDQLPSPDCQARTPEPWSSCRSPRRVRDVAALGTPSRLRILAYLHTAPASVGDLADAVGMEASAVSHQLRLLRHLGLVIGRRAGRHVVYELHDHHVAEFLAQAVGHVEHLRNSPREHAPVIRNGADT</sequence>
<dbReference type="SMART" id="SM00418">
    <property type="entry name" value="HTH_ARSR"/>
    <property type="match status" value="1"/>
</dbReference>
<organism evidence="6 7">
    <name type="scientific">Paraconexibacter antarcticus</name>
    <dbReference type="NCBI Taxonomy" id="2949664"/>
    <lineage>
        <taxon>Bacteria</taxon>
        <taxon>Bacillati</taxon>
        <taxon>Actinomycetota</taxon>
        <taxon>Thermoleophilia</taxon>
        <taxon>Solirubrobacterales</taxon>
        <taxon>Paraconexibacteraceae</taxon>
        <taxon>Paraconexibacter</taxon>
    </lineage>
</organism>
<dbReference type="PROSITE" id="PS50987">
    <property type="entry name" value="HTH_ARSR_2"/>
    <property type="match status" value="1"/>
</dbReference>
<dbReference type="Gene3D" id="1.10.10.10">
    <property type="entry name" value="Winged helix-like DNA-binding domain superfamily/Winged helix DNA-binding domain"/>
    <property type="match status" value="1"/>
</dbReference>
<dbReference type="PRINTS" id="PR00778">
    <property type="entry name" value="HTHARSR"/>
</dbReference>